<dbReference type="EMBL" id="PHHF01000017">
    <property type="protein sequence ID" value="PTD26499.1"/>
    <property type="molecule type" value="Genomic_DNA"/>
</dbReference>
<evidence type="ECO:0000313" key="1">
    <source>
        <dbReference type="EMBL" id="PTD26499.1"/>
    </source>
</evidence>
<dbReference type="Proteomes" id="UP000241206">
    <property type="component" value="Unassembled WGS sequence"/>
</dbReference>
<dbReference type="SUPFAM" id="SSF46785">
    <property type="entry name" value="Winged helix' DNA-binding domain"/>
    <property type="match status" value="1"/>
</dbReference>
<dbReference type="PANTHER" id="PTHR30432:SF1">
    <property type="entry name" value="DNA-BINDING TRANSCRIPTIONAL DUAL REGULATOR MODE"/>
    <property type="match status" value="1"/>
</dbReference>
<dbReference type="PANTHER" id="PTHR30432">
    <property type="entry name" value="TRANSCRIPTIONAL REGULATOR MODE"/>
    <property type="match status" value="1"/>
</dbReference>
<dbReference type="InterPro" id="IPR036390">
    <property type="entry name" value="WH_DNA-bd_sf"/>
</dbReference>
<name>A0A2T4I767_9SPHN</name>
<reference evidence="1 2" key="1">
    <citation type="submission" date="2017-11" db="EMBL/GenBank/DDBJ databases">
        <title>Sphingomonas oleivorans sp. nov., isolated from oil-contaminated soil.</title>
        <authorList>
            <person name="Wang L."/>
            <person name="Chen L."/>
        </authorList>
    </citation>
    <scope>NUCLEOTIDE SEQUENCE [LARGE SCALE GENOMIC DNA]</scope>
    <source>
        <strain evidence="1 2">K101</strain>
    </source>
</reference>
<dbReference type="AlphaFoldDB" id="A0A2T4I767"/>
<comment type="caution">
    <text evidence="1">The sequence shown here is derived from an EMBL/GenBank/DDBJ whole genome shotgun (WGS) entry which is preliminary data.</text>
</comment>
<proteinExistence type="predicted"/>
<evidence type="ECO:0000313" key="2">
    <source>
        <dbReference type="Proteomes" id="UP000241206"/>
    </source>
</evidence>
<dbReference type="Gene3D" id="1.10.10.10">
    <property type="entry name" value="Winged helix-like DNA-binding domain superfamily/Winged helix DNA-binding domain"/>
    <property type="match status" value="1"/>
</dbReference>
<gene>
    <name evidence="1" type="ORF">CV103_03305</name>
</gene>
<accession>A0A2T4I767</accession>
<dbReference type="InterPro" id="IPR036388">
    <property type="entry name" value="WH-like_DNA-bd_sf"/>
</dbReference>
<keyword evidence="2" id="KW-1185">Reference proteome</keyword>
<sequence length="136" mass="14736">MRIGSLKLKAQIYCGDRIAIGPGKADLLEAIDREGSISRAGQALGMSYRRTWLLVDEMNRCWSEKLVDTVAGGARNRGARLTDRGREVLRLFRAIERDLGDAADGAPLARLAALLRAEPADAQDQSDMPQAARGSA</sequence>
<protein>
    <submittedName>
        <fullName evidence="1">ModE family transcriptional regulator</fullName>
    </submittedName>
</protein>
<dbReference type="InterPro" id="IPR051815">
    <property type="entry name" value="Molybdate_resp_trans_reg"/>
</dbReference>
<organism evidence="1 2">
    <name type="scientific">Edaphosphingomonas fennica</name>
    <dbReference type="NCBI Taxonomy" id="114404"/>
    <lineage>
        <taxon>Bacteria</taxon>
        <taxon>Pseudomonadati</taxon>
        <taxon>Pseudomonadota</taxon>
        <taxon>Alphaproteobacteria</taxon>
        <taxon>Sphingomonadales</taxon>
        <taxon>Rhizorhabdaceae</taxon>
        <taxon>Edaphosphingomonas</taxon>
    </lineage>
</organism>
<dbReference type="RefSeq" id="WP_015459829.1">
    <property type="nucleotide sequence ID" value="NZ_PHHF01000017.1"/>
</dbReference>